<dbReference type="InterPro" id="IPR044048">
    <property type="entry name" value="Big_12"/>
</dbReference>
<keyword evidence="3" id="KW-1185">Reference proteome</keyword>
<gene>
    <name evidence="2" type="ORF">KE626_10540</name>
</gene>
<comment type="caution">
    <text evidence="2">The sequence shown here is derived from an EMBL/GenBank/DDBJ whole genome shotgun (WGS) entry which is preliminary data.</text>
</comment>
<dbReference type="PROSITE" id="PS50268">
    <property type="entry name" value="CADHERIN_2"/>
    <property type="match status" value="1"/>
</dbReference>
<organism evidence="2 3">
    <name type="scientific">Chitinophaga hostae</name>
    <dbReference type="NCBI Taxonomy" id="2831022"/>
    <lineage>
        <taxon>Bacteria</taxon>
        <taxon>Pseudomonadati</taxon>
        <taxon>Bacteroidota</taxon>
        <taxon>Chitinophagia</taxon>
        <taxon>Chitinophagales</taxon>
        <taxon>Chitinophagaceae</taxon>
        <taxon>Chitinophaga</taxon>
    </lineage>
</organism>
<evidence type="ECO:0000259" key="1">
    <source>
        <dbReference type="PROSITE" id="PS50268"/>
    </source>
</evidence>
<proteinExistence type="predicted"/>
<dbReference type="SUPFAM" id="SSF101898">
    <property type="entry name" value="NHL repeat"/>
    <property type="match status" value="1"/>
</dbReference>
<dbReference type="Pfam" id="PF19078">
    <property type="entry name" value="Big_12"/>
    <property type="match status" value="12"/>
</dbReference>
<dbReference type="PANTHER" id="PTHR34677">
    <property type="match status" value="1"/>
</dbReference>
<dbReference type="InterPro" id="IPR013783">
    <property type="entry name" value="Ig-like_fold"/>
</dbReference>
<dbReference type="EMBL" id="JAGTXB010000004">
    <property type="protein sequence ID" value="MBS0027746.1"/>
    <property type="molecule type" value="Genomic_DNA"/>
</dbReference>
<dbReference type="Gene3D" id="2.60.40.60">
    <property type="entry name" value="Cadherins"/>
    <property type="match status" value="1"/>
</dbReference>
<dbReference type="CDD" id="cd11304">
    <property type="entry name" value="Cadherin_repeat"/>
    <property type="match status" value="1"/>
</dbReference>
<sequence length="3523" mass="359357">MNDISTRGIGRILLVLFFMLAGFKGFAQYTKTSVETGRKYTALAKDQSGNLFVVRSNAGGTAYELVKYTNGTGAAQVLYSGLQQDNGVPPIGLAINTLGDVFVTSLNSASGWDIVKLPAPANNSPTVIHSGDYYAALAIDQSNNLLSLEYDGTNSYQVVRYPFGAEQLAGTVVWDGLTLPSGLSTTYPSGLVTDSHGNIFLTDFHENSGGRLIKLTAPGFAATQLATNRGFTALAVDAADNLYANEATSTANVAQVVKYTDPTQTGLVIYNQLRYDVNDHPWGLVVMPNGNIFANSNGTTPEIVKLAPPTINVSSVVRAAANPTNAASVTYTVTFSAAAVNVTTSSFTLVTTGVTGASITGVTGSGTTYTVTVNTGTGSGTIGLNVNGTGITPLVANAPFTGEVYTVDKVPPTGSILINGGATITNNVNVTLTLTGNDANPPLKMAFSLDGGGYSIDEAFATTKAIALPATDGTRTVDVRLKDAAGNTTIYNASIILDRVAPNTTINSNPPNPSSSGAAGFTFSADEVNCTFEGSLDATPFVSVTSPTTFTGLADGSHTFQVRAIDPAGNIDATPASYSWVIDATGPQITSVGVPANGYYKAGNNLDVKVRYNEAAIVDQTAGTPYINLLIGSTVVQAPYIGGTGTTELTFRYTVQPGEMDMDGIDVQTPLQNNSGSIKDALGNDASTTLQNVDPTNNVFVNTSIPSVTLSTVAMPTNAPFIVTATFSEAVTGLSVSDFNVLFTTVSSLSTSDNITYTVLMTPSSDGTRNISLPANAVVNIGGNPNTPSNTLTYTYDATAPTVTSVSVPSNKYYRAGETLDFTVNFSEGILPNTTGGTPSLHLTIGAIPVQATYTGTSGPNALTFSYTVVNGDMDMDGIAVNTLTLNGATIKDAATNNANLTLNNIAPTTGVFVNTAHPSVVITSAAPAIVNAPYTATITFSEAVSNFVIGDITTSNASLSNLSTTDNITHTVLVTPTIDGTVTLNVAADVAENIGANGNSVSNTLSRIYDIAPPSITAVDVPANGYYKAGAIMDFTVHFSENITLNTGGGNPQLSLVIGSSTVNATYTGTSGTDALTFSYTVVNGDMDMDGIAVSAFLLNGSTIHDVANNNAVLTLNNVGSTAGVFVNTQHPTVTLSTAAPAIVNAPYQVTITFSEAVTGFTGTDFTLTNATVGVPTTTDNITYTVLVTPTANGPVSISVPAGAAVNIGDNDNTASNTLNNTYDGTAPVVTFVAVPVNGYYKAGTTLDFIVRFSENITLNTSGGNPTLALTIGAATVNAAYSGTNGTNGLAFSYTVQSGDMDMDGIDVNSLALNGATLRDDAANNANLALNNVGNTTLVRVNTSVPTVTLSTAAANPANVPFNITATFSEAVTGLSAGSFSVVNATVGVPTTTDNITYTVLVTPAVDGPVSISLPADAVVNIGNNGNTASNTLNLVYDATAPTVTAVTVPANKYYRAGETLGFTVNFSENILLNTAGGTPSMRVTIGAIPVQASYTGTSGSNGLIFTYTVVNGDMDMDGIVVNALNLNGATIKDAATNNANVTLNNVAPTTGVFVNTTHPSVTITSAAPAIVNAPFTATITFSEPVFNFVIGDITATNANLSALSTTDNMVFTVQVTPPVDGTVTLNIAADVAENIGANGNTASNTLSRIYDAAAPSVTAVDVPANGYYNAGTTLNFTVHFSENITLNTGGGNPQLSLVIGASTVNAAYTGISGTDALNFSYTVVNGDMDMDGIAVNALLLNGSTIHDVANNNAVLTLNNVGSTAGVFVNTQHPTVTLSTAAPAIVNAPYMVTVTFSEAVTGFAGTDFTLTNATVGVPTTTDNITYTVLVTPTANGPVSISVPTDAAVNIGTNGNTASNTLSNTYDGTAPVVTAVAVPANGYYKTGTTLNFTVTFGENILVNTTGGTPTLGITIGAATVNAVYTGANGTNALDFSYTVQDGDMDMDGITVGTLALNGATIKDVATNNAVLTLNNVGNTSGVLVNTTHPTVTITTASASNVNTPFVVDIAFSENVTGFTSTDVTVTNGASSPVTVIDNAHFSITVVPTAGGVVSVNIPADVAANIGGNGNTASSTLNITYDITQPTVTSVTVPANKYYTTGEVLNFTVKFDEDITLNTTGGSPYLTLTVGAATVNAAYTGVSTARELNFSYTVVNGDLDMDGITVGTLILNGATIQDLATNDAVLTLNNIGNTTGVRVNTINPTVVLSSTATALVNAPFTVTATFSEAVTVLTGSDFSVTNGTISGLSSTDNITYTFTVTPGADGAVSIQLPANGVVNIGGNANLASNTLSFTYDATAPVVNGVVVPANGYYKAGGVLNFKVSFSENITLNTTGGAPYLDVVLTSGVVKAAYTTATTNSLSFSYTVQPGDMDINGIALGAVLSLNGSTIKDDATNNAILTLNNVGNTSAVFVNTQHPAVTLSTAAPSIVNAPYTVTVTFSEAVTGFTAADFSVVNATVGIPATTNNITYTVLVTPVADGPVSVSVPADAAVNGATNGNTASNTLSNIYDGTAPVVTAVAVPANGYYKTGTVLNFTVTFGENVLINTTGGTPTLGITIGTATVNAAYTGANGTNALDFSYTVQDGDMDMDGITIGTLALNGAIIKDVADNNAVLILNNVGNTSGVLVNTAHPTVTLTTTAAPTINAPFTVNIAFSENVTGFTSADVVVTNGTAGVVTVIDNAHYSVVVTPTAEGAVSVNVPADAAANIGGNGNTASNTVSTIYDISGPAVTSVTVPADKYYRAGEVLNFTVSFDEDIILNTTGGNPYLTLTIGTATVNAAYTGVSTARELNFSYTVVNGDEDMDGITVGAIVLNGATIKDAVTNNAVLTLNNVGNTTGVRVNTASPSVTLSSTANALLNAPFTVTATFSEAVSGLTTGDFALTNGTAGNLQTTNNITYTLTVTPGADGAVSVQLPANAAVNIGNNGNTASNTLNFTYDATAPVVSGVSVPANGYYKAGDVLNFTVSFSENISLNTTGGAPYLDVVLGSGVVKAAYTVASANSLSFSYTVQPGDMDLDGIALGAALHLNGSTIKDNATNNAILTLNNVGNTSGVFVNTQHPGVTLSTNAAAKVNAPYTATVTFSEAVTGFTTGDITAVNATVSNLQTANNITYTVLVTPAADGTVSISIPADAAVNTGANGNTASNTLTVTYDGTAPVITAGLAFGILERSPVGTLVGKVTATEAAGTLQNWTITADDSNGAFSIDANGNILVADQVKLNSKVNTTVTLTITVSDGLNTSIGVPVTVQVKSVNLTPTLDAINNVTICPDGQEHTIQLTGASAVEPGQTYGFTIVTDKAANFDKLSVSAAGVITYQLKTSATGTSAVTVTIKDNGGTANGASDTLRRSFNIEVATLGTITISSDKGNSISKGDIVNLSATGGTSYRWDNADGIISGQQSAVLKVRPMQNTTYHVTASNNLGCTNTADITITVVTDFKVDAVNLLTPNGDGKNDKWVIRNLDSYPNNEVKIFDRAGRLVYTRRNYSNDWDGTMNGSPLAEGTYYYILTIEGGAKTAKGYITIIRDRN</sequence>
<evidence type="ECO:0000313" key="3">
    <source>
        <dbReference type="Proteomes" id="UP000676386"/>
    </source>
</evidence>
<accession>A0ABS5IXS5</accession>
<dbReference type="InterPro" id="IPR002126">
    <property type="entry name" value="Cadherin-like_dom"/>
</dbReference>
<dbReference type="NCBIfam" id="TIGR04131">
    <property type="entry name" value="Bac_Flav_CTERM"/>
    <property type="match status" value="1"/>
</dbReference>
<dbReference type="Gene3D" id="2.60.40.10">
    <property type="entry name" value="Immunoglobulins"/>
    <property type="match status" value="1"/>
</dbReference>
<feature type="domain" description="Cadherin" evidence="1">
    <location>
        <begin position="3165"/>
        <end position="3256"/>
    </location>
</feature>
<evidence type="ECO:0000313" key="2">
    <source>
        <dbReference type="EMBL" id="MBS0027746.1"/>
    </source>
</evidence>
<dbReference type="PANTHER" id="PTHR34677:SF3">
    <property type="entry name" value="BACTERIAL IG-LIKE DOMAIN-CONTAINING PROTEIN"/>
    <property type="match status" value="1"/>
</dbReference>
<name>A0ABS5IXS5_9BACT</name>
<dbReference type="SUPFAM" id="SSF49313">
    <property type="entry name" value="Cadherin-like"/>
    <property type="match status" value="1"/>
</dbReference>
<dbReference type="RefSeq" id="WP_211972861.1">
    <property type="nucleotide sequence ID" value="NZ_CBFHAM010000001.1"/>
</dbReference>
<dbReference type="Pfam" id="PF13585">
    <property type="entry name" value="CHU_C"/>
    <property type="match status" value="1"/>
</dbReference>
<dbReference type="InterPro" id="IPR015919">
    <property type="entry name" value="Cadherin-like_sf"/>
</dbReference>
<reference evidence="2 3" key="1">
    <citation type="submission" date="2021-04" db="EMBL/GenBank/DDBJ databases">
        <title>Chitinophaga sp. nov., isolated from the rhizosphere soil.</title>
        <authorList>
            <person name="He S."/>
        </authorList>
    </citation>
    <scope>NUCLEOTIDE SEQUENCE [LARGE SCALE GENOMIC DNA]</scope>
    <source>
        <strain evidence="2 3">2R12</strain>
    </source>
</reference>
<dbReference type="Proteomes" id="UP000676386">
    <property type="component" value="Unassembled WGS sequence"/>
</dbReference>
<dbReference type="InterPro" id="IPR026341">
    <property type="entry name" value="T9SS_type_B"/>
</dbReference>
<protein>
    <submittedName>
        <fullName evidence="2">Gliding motility-associated C-terminal domain-containing protein</fullName>
    </submittedName>
</protein>